<keyword evidence="1" id="KW-0472">Membrane</keyword>
<evidence type="ECO:0000313" key="3">
    <source>
        <dbReference type="Proteomes" id="UP000442694"/>
    </source>
</evidence>
<organism evidence="2 3">
    <name type="scientific">Fluviispira multicolorata</name>
    <dbReference type="NCBI Taxonomy" id="2654512"/>
    <lineage>
        <taxon>Bacteria</taxon>
        <taxon>Pseudomonadati</taxon>
        <taxon>Bdellovibrionota</taxon>
        <taxon>Oligoflexia</taxon>
        <taxon>Silvanigrellales</taxon>
        <taxon>Silvanigrellaceae</taxon>
        <taxon>Fluviispira</taxon>
    </lineage>
</organism>
<gene>
    <name evidence="2" type="ORF">GCL57_06200</name>
</gene>
<reference evidence="2 3" key="1">
    <citation type="submission" date="2019-10" db="EMBL/GenBank/DDBJ databases">
        <title>New genus of Silvanigrellaceae.</title>
        <authorList>
            <person name="Pitt A."/>
            <person name="Hahn M.W."/>
        </authorList>
    </citation>
    <scope>NUCLEOTIDE SEQUENCE [LARGE SCALE GENOMIC DNA]</scope>
    <source>
        <strain evidence="2 3">33A1-SZDP</strain>
    </source>
</reference>
<protein>
    <submittedName>
        <fullName evidence="2">Uncharacterized protein</fullName>
    </submittedName>
</protein>
<accession>A0A833JGV9</accession>
<sequence length="88" mass="10406">MKNIIIIELRLQNIKISISVKEEVSKNQNVPILPHRSIKLKELFSEFIKKENITKTVSFFDLQKKINPIYIGYLIQFLILIIKYFLGN</sequence>
<keyword evidence="1" id="KW-1133">Transmembrane helix</keyword>
<feature type="transmembrane region" description="Helical" evidence="1">
    <location>
        <begin position="69"/>
        <end position="86"/>
    </location>
</feature>
<dbReference type="Proteomes" id="UP000442694">
    <property type="component" value="Unassembled WGS sequence"/>
</dbReference>
<evidence type="ECO:0000313" key="2">
    <source>
        <dbReference type="EMBL" id="KAB8032236.1"/>
    </source>
</evidence>
<keyword evidence="1" id="KW-0812">Transmembrane</keyword>
<dbReference type="RefSeq" id="WP_152212475.1">
    <property type="nucleotide sequence ID" value="NZ_WFLN01000005.1"/>
</dbReference>
<dbReference type="EMBL" id="WFLN01000005">
    <property type="protein sequence ID" value="KAB8032236.1"/>
    <property type="molecule type" value="Genomic_DNA"/>
</dbReference>
<evidence type="ECO:0000256" key="1">
    <source>
        <dbReference type="SAM" id="Phobius"/>
    </source>
</evidence>
<name>A0A833JGV9_9BACT</name>
<comment type="caution">
    <text evidence="2">The sequence shown here is derived from an EMBL/GenBank/DDBJ whole genome shotgun (WGS) entry which is preliminary data.</text>
</comment>
<proteinExistence type="predicted"/>
<dbReference type="AlphaFoldDB" id="A0A833JGV9"/>
<keyword evidence="3" id="KW-1185">Reference proteome</keyword>